<dbReference type="GeneID" id="20203841"/>
<dbReference type="EMBL" id="AMQM01003967">
    <property type="status" value="NOT_ANNOTATED_CDS"/>
    <property type="molecule type" value="Genomic_DNA"/>
</dbReference>
<dbReference type="CTD" id="20203841"/>
<dbReference type="OrthoDB" id="6071271at2759"/>
<accession>T1F4U2</accession>
<dbReference type="AlphaFoldDB" id="T1F4U2"/>
<feature type="signal peptide" evidence="1">
    <location>
        <begin position="1"/>
        <end position="18"/>
    </location>
</feature>
<keyword evidence="1" id="KW-0732">Signal</keyword>
<dbReference type="InterPro" id="IPR003609">
    <property type="entry name" value="Pan_app"/>
</dbReference>
<dbReference type="RefSeq" id="XP_009016842.1">
    <property type="nucleotide sequence ID" value="XM_009018594.1"/>
</dbReference>
<reference evidence="4" key="3">
    <citation type="submission" date="2015-06" db="UniProtKB">
        <authorList>
            <consortium name="EnsemblMetazoa"/>
        </authorList>
    </citation>
    <scope>IDENTIFICATION</scope>
</reference>
<protein>
    <recommendedName>
        <fullName evidence="2">Apple domain-containing protein</fullName>
    </recommendedName>
</protein>
<reference evidence="3 5" key="2">
    <citation type="journal article" date="2013" name="Nature">
        <title>Insights into bilaterian evolution from three spiralian genomes.</title>
        <authorList>
            <person name="Simakov O."/>
            <person name="Marletaz F."/>
            <person name="Cho S.J."/>
            <person name="Edsinger-Gonzales E."/>
            <person name="Havlak P."/>
            <person name="Hellsten U."/>
            <person name="Kuo D.H."/>
            <person name="Larsson T."/>
            <person name="Lv J."/>
            <person name="Arendt D."/>
            <person name="Savage R."/>
            <person name="Osoegawa K."/>
            <person name="de Jong P."/>
            <person name="Grimwood J."/>
            <person name="Chapman J.A."/>
            <person name="Shapiro H."/>
            <person name="Aerts A."/>
            <person name="Otillar R.P."/>
            <person name="Terry A.Y."/>
            <person name="Boore J.L."/>
            <person name="Grigoriev I.V."/>
            <person name="Lindberg D.R."/>
            <person name="Seaver E.C."/>
            <person name="Weisblat D.A."/>
            <person name="Putnam N.H."/>
            <person name="Rokhsar D.S."/>
        </authorList>
    </citation>
    <scope>NUCLEOTIDE SEQUENCE</scope>
</reference>
<dbReference type="HOGENOM" id="CLU_066319_0_0_1"/>
<feature type="domain" description="Apple" evidence="2">
    <location>
        <begin position="22"/>
        <end position="102"/>
    </location>
</feature>
<keyword evidence="5" id="KW-1185">Reference proteome</keyword>
<reference evidence="5" key="1">
    <citation type="submission" date="2012-12" db="EMBL/GenBank/DDBJ databases">
        <authorList>
            <person name="Hellsten U."/>
            <person name="Grimwood J."/>
            <person name="Chapman J.A."/>
            <person name="Shapiro H."/>
            <person name="Aerts A."/>
            <person name="Otillar R.P."/>
            <person name="Terry A.Y."/>
            <person name="Boore J.L."/>
            <person name="Simakov O."/>
            <person name="Marletaz F."/>
            <person name="Cho S.-J."/>
            <person name="Edsinger-Gonzales E."/>
            <person name="Havlak P."/>
            <person name="Kuo D.-H."/>
            <person name="Larsson T."/>
            <person name="Lv J."/>
            <person name="Arendt D."/>
            <person name="Savage R."/>
            <person name="Osoegawa K."/>
            <person name="de Jong P."/>
            <person name="Lindberg D.R."/>
            <person name="Seaver E.C."/>
            <person name="Weisblat D.A."/>
            <person name="Putnam N.H."/>
            <person name="Grigoriev I.V."/>
            <person name="Rokhsar D.S."/>
        </authorList>
    </citation>
    <scope>NUCLEOTIDE SEQUENCE</scope>
</reference>
<dbReference type="KEGG" id="hro:HELRODRAFT_171911"/>
<name>T1F4U2_HELRO</name>
<dbReference type="InParanoid" id="T1F4U2"/>
<dbReference type="Pfam" id="PF00024">
    <property type="entry name" value="PAN_1"/>
    <property type="match status" value="1"/>
</dbReference>
<evidence type="ECO:0000313" key="4">
    <source>
        <dbReference type="EnsemblMetazoa" id="HelroP171911"/>
    </source>
</evidence>
<proteinExistence type="predicted"/>
<dbReference type="PROSITE" id="PS50948">
    <property type="entry name" value="PAN"/>
    <property type="match status" value="1"/>
</dbReference>
<feature type="chain" id="PRO_5010980274" description="Apple domain-containing protein" evidence="1">
    <location>
        <begin position="19"/>
        <end position="280"/>
    </location>
</feature>
<gene>
    <name evidence="4" type="primary">20203841</name>
    <name evidence="3" type="ORF">HELRODRAFT_171911</name>
</gene>
<evidence type="ECO:0000256" key="1">
    <source>
        <dbReference type="SAM" id="SignalP"/>
    </source>
</evidence>
<dbReference type="EMBL" id="KB096411">
    <property type="protein sequence ID" value="ESO04909.1"/>
    <property type="molecule type" value="Genomic_DNA"/>
</dbReference>
<organism evidence="4 5">
    <name type="scientific">Helobdella robusta</name>
    <name type="common">Californian leech</name>
    <dbReference type="NCBI Taxonomy" id="6412"/>
    <lineage>
        <taxon>Eukaryota</taxon>
        <taxon>Metazoa</taxon>
        <taxon>Spiralia</taxon>
        <taxon>Lophotrochozoa</taxon>
        <taxon>Annelida</taxon>
        <taxon>Clitellata</taxon>
        <taxon>Hirudinea</taxon>
        <taxon>Rhynchobdellida</taxon>
        <taxon>Glossiphoniidae</taxon>
        <taxon>Helobdella</taxon>
    </lineage>
</organism>
<sequence length="280" mass="32249">MFLVASALFSFSLNIAIAELRCFQRIEEDNVNFCSCDPAIEDRSWSTFSILETLMLCSMRCSQTASCVAYNFFNATNQCQLFNQTLNKFSVLSGCQYYLRNGGAELNRTLLITADDELQEFFFNGENISLSFFPNAKNWSQLDTFNMPSEPFVIALKAYNMLFNGGMIAKTPDGYILTNETWKCTTKYYEGWHKISYNDSFWPAGSYSKKLNDTDWLSDPYLVSIFSGADWITNVTACKKCAIYCRKNFIERFVSNRNEEIVRNFWLELALLSFDKITCI</sequence>
<dbReference type="Gene3D" id="2.60.120.260">
    <property type="entry name" value="Galactose-binding domain-like"/>
    <property type="match status" value="1"/>
</dbReference>
<dbReference type="Proteomes" id="UP000015101">
    <property type="component" value="Unassembled WGS sequence"/>
</dbReference>
<dbReference type="EnsemblMetazoa" id="HelroT171911">
    <property type="protein sequence ID" value="HelroP171911"/>
    <property type="gene ID" value="HelroG171911"/>
</dbReference>
<evidence type="ECO:0000313" key="3">
    <source>
        <dbReference type="EMBL" id="ESO04909.1"/>
    </source>
</evidence>
<evidence type="ECO:0000259" key="2">
    <source>
        <dbReference type="PROSITE" id="PS50948"/>
    </source>
</evidence>
<evidence type="ECO:0000313" key="5">
    <source>
        <dbReference type="Proteomes" id="UP000015101"/>
    </source>
</evidence>